<comment type="cofactor">
    <cofactor evidence="1">
        <name>a divalent metal cation</name>
        <dbReference type="ChEBI" id="CHEBI:60240"/>
    </cofactor>
</comment>
<evidence type="ECO:0000256" key="2">
    <source>
        <dbReference type="ARBA" id="ARBA00022723"/>
    </source>
</evidence>
<evidence type="ECO:0000256" key="5">
    <source>
        <dbReference type="ARBA" id="ARBA00029491"/>
    </source>
</evidence>
<evidence type="ECO:0000313" key="9">
    <source>
        <dbReference type="Proteomes" id="UP000503399"/>
    </source>
</evidence>
<dbReference type="Pfam" id="PF02746">
    <property type="entry name" value="MR_MLE_N"/>
    <property type="match status" value="1"/>
</dbReference>
<dbReference type="InterPro" id="IPR029065">
    <property type="entry name" value="Enolase_C-like"/>
</dbReference>
<feature type="domain" description="Mandelate racemase/muconate lactonizing enzyme C-terminal" evidence="7">
    <location>
        <begin position="144"/>
        <end position="237"/>
    </location>
</feature>
<dbReference type="Pfam" id="PF13378">
    <property type="entry name" value="MR_MLE_C"/>
    <property type="match status" value="1"/>
</dbReference>
<dbReference type="Gene3D" id="3.20.20.120">
    <property type="entry name" value="Enolase-like C-terminal domain"/>
    <property type="match status" value="1"/>
</dbReference>
<dbReference type="UniPathway" id="UPA00079"/>
<dbReference type="GO" id="GO:0046872">
    <property type="term" value="F:metal ion binding"/>
    <property type="evidence" value="ECO:0007669"/>
    <property type="project" value="UniProtKB-KW"/>
</dbReference>
<dbReference type="InterPro" id="IPR013342">
    <property type="entry name" value="Mandelate_racemase_C"/>
</dbReference>
<dbReference type="EMBL" id="LR778114">
    <property type="protein sequence ID" value="CAB1127620.1"/>
    <property type="molecule type" value="Genomic_DNA"/>
</dbReference>
<dbReference type="GO" id="GO:0009234">
    <property type="term" value="P:menaquinone biosynthetic process"/>
    <property type="evidence" value="ECO:0007669"/>
    <property type="project" value="UniProtKB-UniRule"/>
</dbReference>
<dbReference type="Gene3D" id="3.30.390.10">
    <property type="entry name" value="Enolase-like, N-terminal domain"/>
    <property type="match status" value="1"/>
</dbReference>
<keyword evidence="4 8" id="KW-0456">Lyase</keyword>
<keyword evidence="9" id="KW-1185">Reference proteome</keyword>
<dbReference type="InterPro" id="IPR029017">
    <property type="entry name" value="Enolase-like_N"/>
</dbReference>
<evidence type="ECO:0000256" key="4">
    <source>
        <dbReference type="ARBA" id="ARBA00023239"/>
    </source>
</evidence>
<evidence type="ECO:0000256" key="1">
    <source>
        <dbReference type="ARBA" id="ARBA00001968"/>
    </source>
</evidence>
<evidence type="ECO:0000256" key="6">
    <source>
        <dbReference type="NCBIfam" id="TIGR01928"/>
    </source>
</evidence>
<dbReference type="SUPFAM" id="SSF54826">
    <property type="entry name" value="Enolase N-terminal domain-like"/>
    <property type="match status" value="1"/>
</dbReference>
<dbReference type="EC" id="4.2.1.113" evidence="5 6"/>
<reference evidence="8 9" key="1">
    <citation type="submission" date="2020-02" db="EMBL/GenBank/DDBJ databases">
        <authorList>
            <person name="Hogendoorn C."/>
        </authorList>
    </citation>
    <scope>NUCLEOTIDE SEQUENCE [LARGE SCALE GENOMIC DNA]</scope>
    <source>
        <strain evidence="8">R501</strain>
    </source>
</reference>
<protein>
    <recommendedName>
        <fullName evidence="5 6">o-succinylbenzoate synthase</fullName>
        <ecNumber evidence="5 6">4.2.1.113</ecNumber>
    </recommendedName>
</protein>
<dbReference type="InterPro" id="IPR010197">
    <property type="entry name" value="OSBS/NAAAR"/>
</dbReference>
<dbReference type="NCBIfam" id="TIGR01928">
    <property type="entry name" value="menC_lowGC_arch"/>
    <property type="match status" value="1"/>
</dbReference>
<accession>A0A6F8ZD85</accession>
<dbReference type="SFLD" id="SFLDF00009">
    <property type="entry name" value="o-succinylbenzoate_synthase"/>
    <property type="match status" value="1"/>
</dbReference>
<dbReference type="SFLD" id="SFLDS00001">
    <property type="entry name" value="Enolase"/>
    <property type="match status" value="1"/>
</dbReference>
<evidence type="ECO:0000256" key="3">
    <source>
        <dbReference type="ARBA" id="ARBA00022842"/>
    </source>
</evidence>
<dbReference type="PANTHER" id="PTHR48073">
    <property type="entry name" value="O-SUCCINYLBENZOATE SYNTHASE-RELATED"/>
    <property type="match status" value="1"/>
</dbReference>
<name>A0A6F8ZD85_9FIRM</name>
<dbReference type="PANTHER" id="PTHR48073:SF5">
    <property type="entry name" value="O-SUCCINYLBENZOATE SYNTHASE"/>
    <property type="match status" value="1"/>
</dbReference>
<gene>
    <name evidence="8" type="primary">menC</name>
    <name evidence="8" type="ORF">R50_0114</name>
</gene>
<dbReference type="SFLD" id="SFLDG00180">
    <property type="entry name" value="muconate_cycloisomerase"/>
    <property type="match status" value="1"/>
</dbReference>
<organism evidence="8 9">
    <name type="scientific">Candidatus Hydrogenisulfobacillus filiaventi</name>
    <dbReference type="NCBI Taxonomy" id="2707344"/>
    <lineage>
        <taxon>Bacteria</taxon>
        <taxon>Bacillati</taxon>
        <taxon>Bacillota</taxon>
        <taxon>Clostridia</taxon>
        <taxon>Eubacteriales</taxon>
        <taxon>Clostridiales Family XVII. Incertae Sedis</taxon>
        <taxon>Candidatus Hydrogenisulfobacillus</taxon>
    </lineage>
</organism>
<dbReference type="AlphaFoldDB" id="A0A6F8ZD85"/>
<dbReference type="InterPro" id="IPR036849">
    <property type="entry name" value="Enolase-like_C_sf"/>
</dbReference>
<dbReference type="Proteomes" id="UP000503399">
    <property type="component" value="Chromosome"/>
</dbReference>
<dbReference type="GO" id="GO:0043748">
    <property type="term" value="F:O-succinylbenzoate synthase activity"/>
    <property type="evidence" value="ECO:0007669"/>
    <property type="project" value="UniProtKB-EC"/>
</dbReference>
<keyword evidence="3" id="KW-0460">Magnesium</keyword>
<dbReference type="SMART" id="SM00922">
    <property type="entry name" value="MR_MLE"/>
    <property type="match status" value="1"/>
</dbReference>
<proteinExistence type="predicted"/>
<sequence>METVVEAAVLHRLSMPLRLPFETSYGREERRELLLVEVRTPDGDMGWGECVAQARPLYSPETVDTAALMLVREILPRVLGRPWSHPAEVWEWLTPVRGHPMAKFALEGAVWDLYARRLGRPLAAVLGGTRQEVAAGVSLGMAPLSALLDQVRGWVERGYRRVKIKIAPGRDRETLAALRQAFPGLALMADANGAYRWPQDAARLEALDDLDLLMLEQPFPPEDWEAHAALQARLRTPLCLDESIGSLAEARRAVALGACRVINVKPGRLGGFTPALALEAWARQAGVPLWCGGMLETGVGRALNVALASLPGFTLPGDLSASERYWEEDIIDPPVTLTPDGTIRVPEAPGAGWTVDPRRLARYERWSRTLRV</sequence>
<dbReference type="InterPro" id="IPR013341">
    <property type="entry name" value="Mandelate_racemase_N_dom"/>
</dbReference>
<dbReference type="GO" id="GO:0016854">
    <property type="term" value="F:racemase and epimerase activity"/>
    <property type="evidence" value="ECO:0007669"/>
    <property type="project" value="UniProtKB-ARBA"/>
</dbReference>
<dbReference type="KEGG" id="hfv:R50_0114"/>
<keyword evidence="2" id="KW-0479">Metal-binding</keyword>
<evidence type="ECO:0000313" key="8">
    <source>
        <dbReference type="EMBL" id="CAB1127620.1"/>
    </source>
</evidence>
<dbReference type="CDD" id="cd03317">
    <property type="entry name" value="NAAAR"/>
    <property type="match status" value="1"/>
</dbReference>
<evidence type="ECO:0000259" key="7">
    <source>
        <dbReference type="SMART" id="SM00922"/>
    </source>
</evidence>
<dbReference type="UniPathway" id="UPA01057">
    <property type="reaction ID" value="UER00165"/>
</dbReference>
<dbReference type="SUPFAM" id="SSF51604">
    <property type="entry name" value="Enolase C-terminal domain-like"/>
    <property type="match status" value="1"/>
</dbReference>